<dbReference type="InterPro" id="IPR004380">
    <property type="entry name" value="Asp_race"/>
</dbReference>
<dbReference type="InterPro" id="IPR015942">
    <property type="entry name" value="Asp/Glu/hydantoin_racemase"/>
</dbReference>
<dbReference type="InterPro" id="IPR001920">
    <property type="entry name" value="Asp/Glu_race"/>
</dbReference>
<dbReference type="SUPFAM" id="SSF53681">
    <property type="entry name" value="Aspartate/glutamate racemase"/>
    <property type="match status" value="2"/>
</dbReference>
<dbReference type="AlphaFoldDB" id="A0A1F7GVH4"/>
<organism evidence="3 4">
    <name type="scientific">Candidatus Roizmanbacteria bacterium RIFCSPHIGHO2_02_FULL_37_24</name>
    <dbReference type="NCBI Taxonomy" id="1802037"/>
    <lineage>
        <taxon>Bacteria</taxon>
        <taxon>Candidatus Roizmaniibacteriota</taxon>
    </lineage>
</organism>
<dbReference type="GO" id="GO:0047661">
    <property type="term" value="F:amino-acid racemase activity"/>
    <property type="evidence" value="ECO:0007669"/>
    <property type="project" value="InterPro"/>
</dbReference>
<proteinExistence type="inferred from homology"/>
<name>A0A1F7GVH4_9BACT</name>
<gene>
    <name evidence="3" type="ORF">A3C24_04635</name>
</gene>
<dbReference type="PANTHER" id="PTHR21198">
    <property type="entry name" value="GLUTAMATE RACEMASE"/>
    <property type="match status" value="1"/>
</dbReference>
<evidence type="ECO:0000313" key="3">
    <source>
        <dbReference type="EMBL" id="OGK22586.1"/>
    </source>
</evidence>
<comment type="similarity">
    <text evidence="1">Belongs to the aspartate/glutamate racemases family.</text>
</comment>
<reference evidence="3 4" key="1">
    <citation type="journal article" date="2016" name="Nat. Commun.">
        <title>Thousands of microbial genomes shed light on interconnected biogeochemical processes in an aquifer system.</title>
        <authorList>
            <person name="Anantharaman K."/>
            <person name="Brown C.T."/>
            <person name="Hug L.A."/>
            <person name="Sharon I."/>
            <person name="Castelle C.J."/>
            <person name="Probst A.J."/>
            <person name="Thomas B.C."/>
            <person name="Singh A."/>
            <person name="Wilkins M.J."/>
            <person name="Karaoz U."/>
            <person name="Brodie E.L."/>
            <person name="Williams K.H."/>
            <person name="Hubbard S.S."/>
            <person name="Banfield J.F."/>
        </authorList>
    </citation>
    <scope>NUCLEOTIDE SEQUENCE [LARGE SCALE GENOMIC DNA]</scope>
</reference>
<keyword evidence="2" id="KW-0413">Isomerase</keyword>
<dbReference type="Pfam" id="PF01177">
    <property type="entry name" value="Asp_Glu_race"/>
    <property type="match status" value="1"/>
</dbReference>
<dbReference type="PANTHER" id="PTHR21198:SF7">
    <property type="entry name" value="ASPARTATE-GLUTAMATE RACEMASE FAMILY"/>
    <property type="match status" value="1"/>
</dbReference>
<evidence type="ECO:0000313" key="4">
    <source>
        <dbReference type="Proteomes" id="UP000177159"/>
    </source>
</evidence>
<comment type="caution">
    <text evidence="3">The sequence shown here is derived from an EMBL/GenBank/DDBJ whole genome shotgun (WGS) entry which is preliminary data.</text>
</comment>
<evidence type="ECO:0000256" key="1">
    <source>
        <dbReference type="ARBA" id="ARBA00007847"/>
    </source>
</evidence>
<dbReference type="NCBIfam" id="TIGR00035">
    <property type="entry name" value="asp_race"/>
    <property type="match status" value="1"/>
</dbReference>
<protein>
    <recommendedName>
        <fullName evidence="5">Aspartate racemase</fullName>
    </recommendedName>
</protein>
<sequence>MNNYKKIGIIGGQGPASTIAFYDLIVKYFQDNFGARHVADYPPMIIYSVPTPSLVEGVENEEKTFYLIADAIYGLEREGADFVIITCISLQYFIEKLQPLVKIPIIPITPILAEYAKNRRYKTLGILATEATLEKKVCHTLFEKEKINLIRPKKSDQNEVGEVILDVIGGRITLRDSEIVKKVIGNLQKNGAEAILLACTELPLVLKQSDVYIPLINCNELYPKAVAEYACGRIRL</sequence>
<accession>A0A1F7GVH4</accession>
<evidence type="ECO:0008006" key="5">
    <source>
        <dbReference type="Google" id="ProtNLM"/>
    </source>
</evidence>
<dbReference type="Gene3D" id="3.40.50.1860">
    <property type="match status" value="2"/>
</dbReference>
<dbReference type="Proteomes" id="UP000177159">
    <property type="component" value="Unassembled WGS sequence"/>
</dbReference>
<evidence type="ECO:0000256" key="2">
    <source>
        <dbReference type="ARBA" id="ARBA00023235"/>
    </source>
</evidence>
<dbReference type="EMBL" id="MFZM01000040">
    <property type="protein sequence ID" value="OGK22586.1"/>
    <property type="molecule type" value="Genomic_DNA"/>
</dbReference>